<dbReference type="Pfam" id="PF00622">
    <property type="entry name" value="SPRY"/>
    <property type="match status" value="1"/>
</dbReference>
<dbReference type="InterPro" id="IPR043136">
    <property type="entry name" value="B30.2/SPRY_sf"/>
</dbReference>
<protein>
    <recommendedName>
        <fullName evidence="2">SPRY domain-containing protein</fullName>
    </recommendedName>
</protein>
<organism evidence="3 4">
    <name type="scientific">Phytophthora rubi</name>
    <dbReference type="NCBI Taxonomy" id="129364"/>
    <lineage>
        <taxon>Eukaryota</taxon>
        <taxon>Sar</taxon>
        <taxon>Stramenopiles</taxon>
        <taxon>Oomycota</taxon>
        <taxon>Peronosporomycetes</taxon>
        <taxon>Peronosporales</taxon>
        <taxon>Peronosporaceae</taxon>
        <taxon>Phytophthora</taxon>
    </lineage>
</organism>
<gene>
    <name evidence="3" type="ORF">PR002_g12036</name>
</gene>
<keyword evidence="1" id="KW-0732">Signal</keyword>
<feature type="chain" id="PRO_5025643180" description="SPRY domain-containing protein" evidence="1">
    <location>
        <begin position="23"/>
        <end position="395"/>
    </location>
</feature>
<name>A0A6A3LVG2_9STRA</name>
<feature type="domain" description="SPRY" evidence="2">
    <location>
        <begin position="222"/>
        <end position="336"/>
    </location>
</feature>
<evidence type="ECO:0000313" key="4">
    <source>
        <dbReference type="Proteomes" id="UP000435112"/>
    </source>
</evidence>
<evidence type="ECO:0000313" key="3">
    <source>
        <dbReference type="EMBL" id="KAE9022188.1"/>
    </source>
</evidence>
<dbReference type="InterPro" id="IPR044736">
    <property type="entry name" value="Gid1/RanBPM/SPLA_SPRY"/>
</dbReference>
<dbReference type="InterPro" id="IPR003877">
    <property type="entry name" value="SPRY_dom"/>
</dbReference>
<dbReference type="AlphaFoldDB" id="A0A6A3LVG2"/>
<dbReference type="InterPro" id="IPR013320">
    <property type="entry name" value="ConA-like_dom_sf"/>
</dbReference>
<sequence>MPTHLYTLDDALLVQLLSFCAAQDVEAVTEASRLVALHLLPHHPEIWRVLFVRQWEKLNFKLDAVAEDARNLKIDSRLRALFPAEHTETRICQLLSRAIVSLPSGMDIGATQSSWGYSDTHHRIVPLEQEKDENQVNCSAVTTFAFDGKHFGNDRSVRANAPFPASFYVAVFKRRVQDDISKKEAFVYQIGATESGYFEISISDPVARPSPHSTRNGRVKMTAIGLVSSTFPLVGKQPGWTIPSFGYHGDNGKLYSAFPWKPFGPRFGVDDTVGCGIRRRTQDDDRRFFFTYNGASVTSPFLPGAGRYIPCDNDHEWFPAVGLDSPDTIHVNFGQQPFKYDNVIDELFSECTGTNALLVRQTLQNTNKSRFRAVRRTCINAFISNVLERRRLTTT</sequence>
<reference evidence="3 4" key="1">
    <citation type="submission" date="2018-09" db="EMBL/GenBank/DDBJ databases">
        <title>Genomic investigation of the strawberry pathogen Phytophthora fragariae indicates pathogenicity is determined by transcriptional variation in three key races.</title>
        <authorList>
            <person name="Adams T.M."/>
            <person name="Armitage A.D."/>
            <person name="Sobczyk M.K."/>
            <person name="Bates H.J."/>
            <person name="Dunwell J.M."/>
            <person name="Nellist C.F."/>
            <person name="Harrison R.J."/>
        </authorList>
    </citation>
    <scope>NUCLEOTIDE SEQUENCE [LARGE SCALE GENOMIC DNA]</scope>
    <source>
        <strain evidence="3 4">SCRP324</strain>
    </source>
</reference>
<dbReference type="CDD" id="cd12885">
    <property type="entry name" value="SPRY_RanBP_like"/>
    <property type="match status" value="1"/>
</dbReference>
<feature type="signal peptide" evidence="1">
    <location>
        <begin position="1"/>
        <end position="22"/>
    </location>
</feature>
<dbReference type="SUPFAM" id="SSF49899">
    <property type="entry name" value="Concanavalin A-like lectins/glucanases"/>
    <property type="match status" value="1"/>
</dbReference>
<dbReference type="EMBL" id="QXFU01000743">
    <property type="protein sequence ID" value="KAE9022188.1"/>
    <property type="molecule type" value="Genomic_DNA"/>
</dbReference>
<comment type="caution">
    <text evidence="3">The sequence shown here is derived from an EMBL/GenBank/DDBJ whole genome shotgun (WGS) entry which is preliminary data.</text>
</comment>
<dbReference type="Gene3D" id="2.60.120.920">
    <property type="match status" value="1"/>
</dbReference>
<dbReference type="OrthoDB" id="258495at2759"/>
<proteinExistence type="predicted"/>
<evidence type="ECO:0000256" key="1">
    <source>
        <dbReference type="SAM" id="SignalP"/>
    </source>
</evidence>
<evidence type="ECO:0000259" key="2">
    <source>
        <dbReference type="Pfam" id="PF00622"/>
    </source>
</evidence>
<dbReference type="InterPro" id="IPR050618">
    <property type="entry name" value="Ubq-SigPath_Reg"/>
</dbReference>
<dbReference type="Proteomes" id="UP000435112">
    <property type="component" value="Unassembled WGS sequence"/>
</dbReference>
<dbReference type="PANTHER" id="PTHR12864">
    <property type="entry name" value="RAN BINDING PROTEIN 9-RELATED"/>
    <property type="match status" value="1"/>
</dbReference>
<accession>A0A6A3LVG2</accession>